<dbReference type="AlphaFoldDB" id="A0A5B6VTN9"/>
<gene>
    <name evidence="1" type="ORF">EPI10_022951</name>
</gene>
<dbReference type="GO" id="GO:0016779">
    <property type="term" value="F:nucleotidyltransferase activity"/>
    <property type="evidence" value="ECO:0007669"/>
    <property type="project" value="UniProtKB-KW"/>
</dbReference>
<protein>
    <submittedName>
        <fullName evidence="1">UTP--glucose-1-phosphate uridylyltransferase-like</fullName>
    </submittedName>
</protein>
<dbReference type="OrthoDB" id="932129at2759"/>
<keyword evidence="1" id="KW-0548">Nucleotidyltransferase</keyword>
<accession>A0A5B6VTN9</accession>
<dbReference type="Gene3D" id="3.90.550.10">
    <property type="entry name" value="Spore Coat Polysaccharide Biosynthesis Protein SpsA, Chain A"/>
    <property type="match status" value="1"/>
</dbReference>
<evidence type="ECO:0000313" key="2">
    <source>
        <dbReference type="Proteomes" id="UP000325315"/>
    </source>
</evidence>
<dbReference type="Proteomes" id="UP000325315">
    <property type="component" value="Unassembled WGS sequence"/>
</dbReference>
<comment type="caution">
    <text evidence="1">The sequence shown here is derived from an EMBL/GenBank/DDBJ whole genome shotgun (WGS) entry which is preliminary data.</text>
</comment>
<dbReference type="EMBL" id="SMMG02000005">
    <property type="protein sequence ID" value="KAA3472473.1"/>
    <property type="molecule type" value="Genomic_DNA"/>
</dbReference>
<keyword evidence="2" id="KW-1185">Reference proteome</keyword>
<dbReference type="InterPro" id="IPR029044">
    <property type="entry name" value="Nucleotide-diphossugar_trans"/>
</dbReference>
<proteinExistence type="predicted"/>
<organism evidence="1 2">
    <name type="scientific">Gossypium australe</name>
    <dbReference type="NCBI Taxonomy" id="47621"/>
    <lineage>
        <taxon>Eukaryota</taxon>
        <taxon>Viridiplantae</taxon>
        <taxon>Streptophyta</taxon>
        <taxon>Embryophyta</taxon>
        <taxon>Tracheophyta</taxon>
        <taxon>Spermatophyta</taxon>
        <taxon>Magnoliopsida</taxon>
        <taxon>eudicotyledons</taxon>
        <taxon>Gunneridae</taxon>
        <taxon>Pentapetalae</taxon>
        <taxon>rosids</taxon>
        <taxon>malvids</taxon>
        <taxon>Malvales</taxon>
        <taxon>Malvaceae</taxon>
        <taxon>Malvoideae</taxon>
        <taxon>Gossypium</taxon>
    </lineage>
</organism>
<sequence>MATFLKFKSSKAPKGSALEVVLHDAGPSLRTFFRSCLSRRWEENLKNGLNEIGLFITTVLFYKRCEEVNGIKVLQLETAAGATVRFFDHAIGINVP</sequence>
<name>A0A5B6VTN9_9ROSI</name>
<keyword evidence="1" id="KW-0808">Transferase</keyword>
<evidence type="ECO:0000313" key="1">
    <source>
        <dbReference type="EMBL" id="KAA3472473.1"/>
    </source>
</evidence>
<reference evidence="2" key="1">
    <citation type="journal article" date="2019" name="Plant Biotechnol. J.">
        <title>Genome sequencing of the Australian wild diploid species Gossypium australe highlights disease resistance and delayed gland morphogenesis.</title>
        <authorList>
            <person name="Cai Y."/>
            <person name="Cai X."/>
            <person name="Wang Q."/>
            <person name="Wang P."/>
            <person name="Zhang Y."/>
            <person name="Cai C."/>
            <person name="Xu Y."/>
            <person name="Wang K."/>
            <person name="Zhou Z."/>
            <person name="Wang C."/>
            <person name="Geng S."/>
            <person name="Li B."/>
            <person name="Dong Q."/>
            <person name="Hou Y."/>
            <person name="Wang H."/>
            <person name="Ai P."/>
            <person name="Liu Z."/>
            <person name="Yi F."/>
            <person name="Sun M."/>
            <person name="An G."/>
            <person name="Cheng J."/>
            <person name="Zhang Y."/>
            <person name="Shi Q."/>
            <person name="Xie Y."/>
            <person name="Shi X."/>
            <person name="Chang Y."/>
            <person name="Huang F."/>
            <person name="Chen Y."/>
            <person name="Hong S."/>
            <person name="Mi L."/>
            <person name="Sun Q."/>
            <person name="Zhang L."/>
            <person name="Zhou B."/>
            <person name="Peng R."/>
            <person name="Zhang X."/>
            <person name="Liu F."/>
        </authorList>
    </citation>
    <scope>NUCLEOTIDE SEQUENCE [LARGE SCALE GENOMIC DNA]</scope>
    <source>
        <strain evidence="2">cv. PA1801</strain>
    </source>
</reference>